<feature type="compositionally biased region" description="Polar residues" evidence="1">
    <location>
        <begin position="188"/>
        <end position="203"/>
    </location>
</feature>
<gene>
    <name evidence="3" type="ORF">NA56DRAFT_695332</name>
</gene>
<keyword evidence="2" id="KW-1133">Transmembrane helix</keyword>
<feature type="transmembrane region" description="Helical" evidence="2">
    <location>
        <begin position="266"/>
        <end position="288"/>
    </location>
</feature>
<feature type="region of interest" description="Disordered" evidence="1">
    <location>
        <begin position="148"/>
        <end position="214"/>
    </location>
</feature>
<proteinExistence type="predicted"/>
<feature type="compositionally biased region" description="Gly residues" evidence="1">
    <location>
        <begin position="305"/>
        <end position="318"/>
    </location>
</feature>
<organism evidence="3 4">
    <name type="scientific">Hyaloscypha hepaticicola</name>
    <dbReference type="NCBI Taxonomy" id="2082293"/>
    <lineage>
        <taxon>Eukaryota</taxon>
        <taxon>Fungi</taxon>
        <taxon>Dikarya</taxon>
        <taxon>Ascomycota</taxon>
        <taxon>Pezizomycotina</taxon>
        <taxon>Leotiomycetes</taxon>
        <taxon>Helotiales</taxon>
        <taxon>Hyaloscyphaceae</taxon>
        <taxon>Hyaloscypha</taxon>
    </lineage>
</organism>
<feature type="region of interest" description="Disordered" evidence="1">
    <location>
        <begin position="83"/>
        <end position="108"/>
    </location>
</feature>
<feature type="compositionally biased region" description="Low complexity" evidence="1">
    <location>
        <begin position="148"/>
        <end position="158"/>
    </location>
</feature>
<feature type="compositionally biased region" description="Low complexity" evidence="1">
    <location>
        <begin position="165"/>
        <end position="187"/>
    </location>
</feature>
<protein>
    <submittedName>
        <fullName evidence="3">Uncharacterized protein</fullName>
    </submittedName>
</protein>
<evidence type="ECO:0000313" key="3">
    <source>
        <dbReference type="EMBL" id="PMD12705.1"/>
    </source>
</evidence>
<feature type="compositionally biased region" description="Low complexity" evidence="1">
    <location>
        <begin position="83"/>
        <end position="102"/>
    </location>
</feature>
<dbReference type="Proteomes" id="UP000235672">
    <property type="component" value="Unassembled WGS sequence"/>
</dbReference>
<sequence>MQLFTMLRAKKPFLLFAALCFVFVVDVNLLFNVFDETPPLVEAAFGLRFKRDVTVEEQLVDRSIEDRDPNAANATIPAAETTVVTPTPSSPVVASPTVASPSGGSPTLTPTSGCSDGAVIFNGACCPSLLTCSGVQVCTSACPVSISPSPSPNQQISSSPPPVTASPTLSPALPGNTQTQTQLQTVTILRSPSQNPSPYSPASTPIDYTPPPLQTTTSYAQQTLTITGTAGPSTLVTSTPLIVILPSATSPAPVVNHLALSTGAKAGIGAGIALVFLVLLALLLFLIFGRKKRRERDKEQEGTGVESGNGVGGMGMLGGMVEKNEGRQSFPPPYPGSPTFRREPPPRRPLPVRNPTMELDPKATGPGFAREEGREIIEADG</sequence>
<feature type="non-terminal residue" evidence="3">
    <location>
        <position position="381"/>
    </location>
</feature>
<evidence type="ECO:0000256" key="2">
    <source>
        <dbReference type="SAM" id="Phobius"/>
    </source>
</evidence>
<dbReference type="AlphaFoldDB" id="A0A2J6PF82"/>
<name>A0A2J6PF82_9HELO</name>
<keyword evidence="2" id="KW-0812">Transmembrane</keyword>
<evidence type="ECO:0000256" key="1">
    <source>
        <dbReference type="SAM" id="MobiDB-lite"/>
    </source>
</evidence>
<feature type="region of interest" description="Disordered" evidence="1">
    <location>
        <begin position="293"/>
        <end position="381"/>
    </location>
</feature>
<keyword evidence="4" id="KW-1185">Reference proteome</keyword>
<keyword evidence="2" id="KW-0472">Membrane</keyword>
<feature type="compositionally biased region" description="Basic and acidic residues" evidence="1">
    <location>
        <begin position="369"/>
        <end position="381"/>
    </location>
</feature>
<evidence type="ECO:0000313" key="4">
    <source>
        <dbReference type="Proteomes" id="UP000235672"/>
    </source>
</evidence>
<accession>A0A2J6PF82</accession>
<dbReference type="EMBL" id="KZ613544">
    <property type="protein sequence ID" value="PMD12705.1"/>
    <property type="molecule type" value="Genomic_DNA"/>
</dbReference>
<reference evidence="3 4" key="1">
    <citation type="submission" date="2016-05" db="EMBL/GenBank/DDBJ databases">
        <title>A degradative enzymes factory behind the ericoid mycorrhizal symbiosis.</title>
        <authorList>
            <consortium name="DOE Joint Genome Institute"/>
            <person name="Martino E."/>
            <person name="Morin E."/>
            <person name="Grelet G."/>
            <person name="Kuo A."/>
            <person name="Kohler A."/>
            <person name="Daghino S."/>
            <person name="Barry K."/>
            <person name="Choi C."/>
            <person name="Cichocki N."/>
            <person name="Clum A."/>
            <person name="Copeland A."/>
            <person name="Hainaut M."/>
            <person name="Haridas S."/>
            <person name="Labutti K."/>
            <person name="Lindquist E."/>
            <person name="Lipzen A."/>
            <person name="Khouja H.-R."/>
            <person name="Murat C."/>
            <person name="Ohm R."/>
            <person name="Olson A."/>
            <person name="Spatafora J."/>
            <person name="Veneault-Fourrey C."/>
            <person name="Henrissat B."/>
            <person name="Grigoriev I."/>
            <person name="Martin F."/>
            <person name="Perotto S."/>
        </authorList>
    </citation>
    <scope>NUCLEOTIDE SEQUENCE [LARGE SCALE GENOMIC DNA]</scope>
    <source>
        <strain evidence="3 4">UAMH 7357</strain>
    </source>
</reference>